<gene>
    <name evidence="2" type="ORF">Sradi_6433500</name>
</gene>
<name>A0AAW2K5W1_SESRA</name>
<evidence type="ECO:0000313" key="2">
    <source>
        <dbReference type="EMBL" id="KAL0301567.1"/>
    </source>
</evidence>
<accession>A0AAW2K5W1</accession>
<evidence type="ECO:0000256" key="1">
    <source>
        <dbReference type="SAM" id="MobiDB-lite"/>
    </source>
</evidence>
<proteinExistence type="predicted"/>
<feature type="region of interest" description="Disordered" evidence="1">
    <location>
        <begin position="45"/>
        <end position="70"/>
    </location>
</feature>
<protein>
    <submittedName>
        <fullName evidence="2">Uncharacterized protein</fullName>
    </submittedName>
</protein>
<sequence>METHRNVQNKSKAREVVGGAQVLQVVLGAPLASVSTVALLGASRPLGLVTDPPRRSTSSDTSSGELSAAF</sequence>
<reference evidence="2" key="1">
    <citation type="submission" date="2020-06" db="EMBL/GenBank/DDBJ databases">
        <authorList>
            <person name="Li T."/>
            <person name="Hu X."/>
            <person name="Zhang T."/>
            <person name="Song X."/>
            <person name="Zhang H."/>
            <person name="Dai N."/>
            <person name="Sheng W."/>
            <person name="Hou X."/>
            <person name="Wei L."/>
        </authorList>
    </citation>
    <scope>NUCLEOTIDE SEQUENCE</scope>
    <source>
        <strain evidence="2">G02</strain>
        <tissue evidence="2">Leaf</tissue>
    </source>
</reference>
<dbReference type="EMBL" id="JACGWJ010000030">
    <property type="protein sequence ID" value="KAL0301567.1"/>
    <property type="molecule type" value="Genomic_DNA"/>
</dbReference>
<dbReference type="AlphaFoldDB" id="A0AAW2K5W1"/>
<organism evidence="2">
    <name type="scientific">Sesamum radiatum</name>
    <name type="common">Black benniseed</name>
    <dbReference type="NCBI Taxonomy" id="300843"/>
    <lineage>
        <taxon>Eukaryota</taxon>
        <taxon>Viridiplantae</taxon>
        <taxon>Streptophyta</taxon>
        <taxon>Embryophyta</taxon>
        <taxon>Tracheophyta</taxon>
        <taxon>Spermatophyta</taxon>
        <taxon>Magnoliopsida</taxon>
        <taxon>eudicotyledons</taxon>
        <taxon>Gunneridae</taxon>
        <taxon>Pentapetalae</taxon>
        <taxon>asterids</taxon>
        <taxon>lamiids</taxon>
        <taxon>Lamiales</taxon>
        <taxon>Pedaliaceae</taxon>
        <taxon>Sesamum</taxon>
    </lineage>
</organism>
<comment type="caution">
    <text evidence="2">The sequence shown here is derived from an EMBL/GenBank/DDBJ whole genome shotgun (WGS) entry which is preliminary data.</text>
</comment>
<reference evidence="2" key="2">
    <citation type="journal article" date="2024" name="Plant">
        <title>Genomic evolution and insights into agronomic trait innovations of Sesamum species.</title>
        <authorList>
            <person name="Miao H."/>
            <person name="Wang L."/>
            <person name="Qu L."/>
            <person name="Liu H."/>
            <person name="Sun Y."/>
            <person name="Le M."/>
            <person name="Wang Q."/>
            <person name="Wei S."/>
            <person name="Zheng Y."/>
            <person name="Lin W."/>
            <person name="Duan Y."/>
            <person name="Cao H."/>
            <person name="Xiong S."/>
            <person name="Wang X."/>
            <person name="Wei L."/>
            <person name="Li C."/>
            <person name="Ma Q."/>
            <person name="Ju M."/>
            <person name="Zhao R."/>
            <person name="Li G."/>
            <person name="Mu C."/>
            <person name="Tian Q."/>
            <person name="Mei H."/>
            <person name="Zhang T."/>
            <person name="Gao T."/>
            <person name="Zhang H."/>
        </authorList>
    </citation>
    <scope>NUCLEOTIDE SEQUENCE</scope>
    <source>
        <strain evidence="2">G02</strain>
    </source>
</reference>